<feature type="transmembrane region" description="Helical" evidence="9">
    <location>
        <begin position="161"/>
        <end position="183"/>
    </location>
</feature>
<keyword evidence="5 8" id="KW-0812">Transmembrane</keyword>
<dbReference type="Proteomes" id="UP001239680">
    <property type="component" value="Unassembled WGS sequence"/>
</dbReference>
<feature type="transmembrane region" description="Helical" evidence="9">
    <location>
        <begin position="303"/>
        <end position="323"/>
    </location>
</feature>
<proteinExistence type="inferred from homology"/>
<evidence type="ECO:0000256" key="6">
    <source>
        <dbReference type="ARBA" id="ARBA00022989"/>
    </source>
</evidence>
<dbReference type="Pfam" id="PF00361">
    <property type="entry name" value="Proton_antipo_M"/>
    <property type="match status" value="1"/>
</dbReference>
<feature type="transmembrane region" description="Helical" evidence="9">
    <location>
        <begin position="368"/>
        <end position="391"/>
    </location>
</feature>
<dbReference type="InterPro" id="IPR001750">
    <property type="entry name" value="ND/Mrp_TM"/>
</dbReference>
<feature type="transmembrane region" description="Helical" evidence="9">
    <location>
        <begin position="442"/>
        <end position="467"/>
    </location>
</feature>
<evidence type="ECO:0000313" key="11">
    <source>
        <dbReference type="EMBL" id="MDQ2065987.1"/>
    </source>
</evidence>
<keyword evidence="6 9" id="KW-1133">Transmembrane helix</keyword>
<dbReference type="PANTHER" id="PTHR42703">
    <property type="entry name" value="NADH DEHYDROGENASE"/>
    <property type="match status" value="1"/>
</dbReference>
<evidence type="ECO:0000256" key="8">
    <source>
        <dbReference type="RuleBase" id="RU000320"/>
    </source>
</evidence>
<keyword evidence="4" id="KW-1003">Cell membrane</keyword>
<evidence type="ECO:0000256" key="2">
    <source>
        <dbReference type="ARBA" id="ARBA00004651"/>
    </source>
</evidence>
<feature type="transmembrane region" description="Helical" evidence="9">
    <location>
        <begin position="403"/>
        <end position="422"/>
    </location>
</feature>
<evidence type="ECO:0000259" key="10">
    <source>
        <dbReference type="Pfam" id="PF00361"/>
    </source>
</evidence>
<reference evidence="11 12" key="1">
    <citation type="submission" date="2023-08" db="EMBL/GenBank/DDBJ databases">
        <title>Characterization of two Paracoccaceae strains isolated from Phycosphere and proposal of Xinfangfangia lacusdiani sp. nov.</title>
        <authorList>
            <person name="Deng Y."/>
            <person name="Zhang Y.Q."/>
        </authorList>
    </citation>
    <scope>NUCLEOTIDE SEQUENCE [LARGE SCALE GENOMIC DNA]</scope>
    <source>
        <strain evidence="11 12">CPCC 101601</strain>
    </source>
</reference>
<evidence type="ECO:0000256" key="1">
    <source>
        <dbReference type="ARBA" id="ARBA00002378"/>
    </source>
</evidence>
<evidence type="ECO:0000256" key="4">
    <source>
        <dbReference type="ARBA" id="ARBA00022475"/>
    </source>
</evidence>
<feature type="transmembrane region" description="Helical" evidence="9">
    <location>
        <begin position="204"/>
        <end position="228"/>
    </location>
</feature>
<dbReference type="InterPro" id="IPR050586">
    <property type="entry name" value="CPA3_Na-H_Antiporter_D"/>
</dbReference>
<dbReference type="PRINTS" id="PR01437">
    <property type="entry name" value="NUOXDRDTASE4"/>
</dbReference>
<feature type="domain" description="NADH:quinone oxidoreductase/Mrp antiporter transmembrane" evidence="10">
    <location>
        <begin position="127"/>
        <end position="417"/>
    </location>
</feature>
<feature type="transmembrane region" description="Helical" evidence="9">
    <location>
        <begin position="330"/>
        <end position="348"/>
    </location>
</feature>
<feature type="transmembrane region" description="Helical" evidence="9">
    <location>
        <begin position="31"/>
        <end position="54"/>
    </location>
</feature>
<evidence type="ECO:0000256" key="3">
    <source>
        <dbReference type="ARBA" id="ARBA00005346"/>
    </source>
</evidence>
<comment type="subcellular location">
    <subcellularLocation>
        <location evidence="2">Cell membrane</location>
        <topology evidence="2">Multi-pass membrane protein</topology>
    </subcellularLocation>
    <subcellularLocation>
        <location evidence="8">Membrane</location>
        <topology evidence="8">Multi-pass membrane protein</topology>
    </subcellularLocation>
</comment>
<sequence>MLNHWIIAPVLLPAVLAALSLFAGRNAAGRVLSLLGTFGLLAIAIHLLCTASGAEPQVYRLGDWPAPFGITLVLDRLSALMLLLTASLASLVLIQAIATGWDQRGQRFHALWLFQLMGLNGAFLTGDAFNLFVFFEVLLIASYGLMTHGGTGPRIRAGLQYIAINLVGSTLFLFALATIYAVTGTLNMADLAVKLPQLPQGDHALMRVAAILLMLVFAIKGALVPLHFWLPGTYAAAAGVVAALFAVMTKVGAYAALRFGTMVFPEGLSVTEGLIGPLLLPAGLITLGIGAIGILGARGLPQIAASATLMSMGTVFTAMSGFTPATTAATLYYVIHSTFAGAALFLIADLARARGAEVLASKAPLPGRLAALFMAAAIASAGLPPLSGFPAKLMVLQSQPSTLVWAVILLGTFLAILGLSRAGTALFWKPEGKAAKLPLREAFAPAALIAALIGLTILAGPITAWLAETAQSLHNPTPYIEAHDLPGGAQ</sequence>
<evidence type="ECO:0000256" key="7">
    <source>
        <dbReference type="ARBA" id="ARBA00023136"/>
    </source>
</evidence>
<dbReference type="InterPro" id="IPR003918">
    <property type="entry name" value="NADH_UbQ_OxRdtase"/>
</dbReference>
<comment type="caution">
    <text evidence="11">The sequence shown here is derived from an EMBL/GenBank/DDBJ whole genome shotgun (WGS) entry which is preliminary data.</text>
</comment>
<comment type="similarity">
    <text evidence="3">Belongs to the CPA3 antiporters (TC 2.A.63) subunit D family.</text>
</comment>
<keyword evidence="12" id="KW-1185">Reference proteome</keyword>
<keyword evidence="7 9" id="KW-0472">Membrane</keyword>
<comment type="function">
    <text evidence="1">NDH-1 shuttles electrons from NADH, via FMN and iron-sulfur (Fe-S) centers, to quinones in the respiratory chain. The immediate electron acceptor for the enzyme in this species is believed to be ubiquinone. Couples the redox reaction to proton translocation (for every two electrons transferred, four hydrogen ions are translocated across the cytoplasmic membrane), and thus conserves the redox energy in a proton gradient.</text>
</comment>
<feature type="transmembrane region" description="Helical" evidence="9">
    <location>
        <begin position="110"/>
        <end position="141"/>
    </location>
</feature>
<feature type="transmembrane region" description="Helical" evidence="9">
    <location>
        <begin position="234"/>
        <end position="257"/>
    </location>
</feature>
<feature type="transmembrane region" description="Helical" evidence="9">
    <location>
        <begin position="6"/>
        <end position="24"/>
    </location>
</feature>
<dbReference type="EMBL" id="JAVDBT010000005">
    <property type="protein sequence ID" value="MDQ2065987.1"/>
    <property type="molecule type" value="Genomic_DNA"/>
</dbReference>
<protein>
    <submittedName>
        <fullName evidence="11">Monovalent cation/H+ antiporter subunit D</fullName>
    </submittedName>
</protein>
<feature type="transmembrane region" description="Helical" evidence="9">
    <location>
        <begin position="77"/>
        <end position="98"/>
    </location>
</feature>
<evidence type="ECO:0000256" key="9">
    <source>
        <dbReference type="SAM" id="Phobius"/>
    </source>
</evidence>
<feature type="transmembrane region" description="Helical" evidence="9">
    <location>
        <begin position="278"/>
        <end position="297"/>
    </location>
</feature>
<evidence type="ECO:0000313" key="12">
    <source>
        <dbReference type="Proteomes" id="UP001239680"/>
    </source>
</evidence>
<dbReference type="NCBIfam" id="NF009309">
    <property type="entry name" value="PRK12666.1"/>
    <property type="match status" value="1"/>
</dbReference>
<evidence type="ECO:0000256" key="5">
    <source>
        <dbReference type="ARBA" id="ARBA00022692"/>
    </source>
</evidence>
<name>A0ABU0VW64_9RHOB</name>
<organism evidence="11 12">
    <name type="scientific">Pseudogemmobacter lacusdianii</name>
    <dbReference type="NCBI Taxonomy" id="3069608"/>
    <lineage>
        <taxon>Bacteria</taxon>
        <taxon>Pseudomonadati</taxon>
        <taxon>Pseudomonadota</taxon>
        <taxon>Alphaproteobacteria</taxon>
        <taxon>Rhodobacterales</taxon>
        <taxon>Paracoccaceae</taxon>
        <taxon>Pseudogemmobacter</taxon>
    </lineage>
</organism>
<accession>A0ABU0VW64</accession>
<dbReference type="PANTHER" id="PTHR42703:SF1">
    <property type="entry name" value="NA(+)_H(+) ANTIPORTER SUBUNIT D1"/>
    <property type="match status" value="1"/>
</dbReference>
<gene>
    <name evidence="11" type="ORF">Q9295_06365</name>
</gene>